<evidence type="ECO:0000313" key="2">
    <source>
        <dbReference type="EMBL" id="OMJ23062.1"/>
    </source>
</evidence>
<dbReference type="Pfam" id="PF01454">
    <property type="entry name" value="MAGE"/>
    <property type="match status" value="1"/>
</dbReference>
<dbReference type="InterPro" id="IPR041898">
    <property type="entry name" value="MAGE_WH1"/>
</dbReference>
<dbReference type="OrthoDB" id="205198at2759"/>
<dbReference type="Gene3D" id="1.10.10.1210">
    <property type="entry name" value="MAGE homology domain, winged helix WH2 motif"/>
    <property type="match status" value="1"/>
</dbReference>
<reference evidence="3" key="1">
    <citation type="submission" date="2017-01" db="EMBL/GenBank/DDBJ databases">
        <authorList>
            <person name="Wang Y."/>
            <person name="White M."/>
            <person name="Kvist S."/>
            <person name="Moncalvo J.-M."/>
        </authorList>
    </citation>
    <scope>NUCLEOTIDE SEQUENCE [LARGE SCALE GENOMIC DNA]</scope>
    <source>
        <strain evidence="3">ID-206-W2</strain>
    </source>
</reference>
<proteinExistence type="predicted"/>
<accession>A0A1R1Y7Z9</accession>
<dbReference type="EMBL" id="LSSM01002104">
    <property type="protein sequence ID" value="OMJ23062.1"/>
    <property type="molecule type" value="Genomic_DNA"/>
</dbReference>
<dbReference type="GO" id="GO:0006281">
    <property type="term" value="P:DNA repair"/>
    <property type="evidence" value="ECO:0007669"/>
    <property type="project" value="TreeGrafter"/>
</dbReference>
<dbReference type="SMART" id="SM01373">
    <property type="entry name" value="MAGE"/>
    <property type="match status" value="1"/>
</dbReference>
<comment type="caution">
    <text evidence="2">The sequence shown here is derived from an EMBL/GenBank/DDBJ whole genome shotgun (WGS) entry which is preliminary data.</text>
</comment>
<keyword evidence="3" id="KW-1185">Reference proteome</keyword>
<organism evidence="2 3">
    <name type="scientific">Smittium culicis</name>
    <dbReference type="NCBI Taxonomy" id="133412"/>
    <lineage>
        <taxon>Eukaryota</taxon>
        <taxon>Fungi</taxon>
        <taxon>Fungi incertae sedis</taxon>
        <taxon>Zoopagomycota</taxon>
        <taxon>Kickxellomycotina</taxon>
        <taxon>Harpellomycetes</taxon>
        <taxon>Harpellales</taxon>
        <taxon>Legeriomycetaceae</taxon>
        <taxon>Smittium</taxon>
    </lineage>
</organism>
<evidence type="ECO:0000313" key="3">
    <source>
        <dbReference type="Proteomes" id="UP000187429"/>
    </source>
</evidence>
<sequence>MQQNTEEISEHTKKAGYNLARLALSYERAKKPLKREDIRDKINAAQLPGGFRSVFSFAQEVLRSTFGCEMIELPVRKKAVRSKASGKKLATPSSGRYILQSIIPIEYKLGFSNSEESRENNTSTNSRSIDWPEEDEKFNGVVGIVLSLVFLNNGVATLDTLLNRLENTQLPQIKFINGEDSSAPTRLSVNVDSRALAQEFISYIVKLDYLTTFDTGLKSGAAALSSNNNHSLSQAAADRYELDPSVEYCWGPRAMVEYDPESISMFIAALMEVPYDTDFIEKIKRSSGTAF</sequence>
<feature type="domain" description="MAGE" evidence="1">
    <location>
        <begin position="19"/>
        <end position="263"/>
    </location>
</feature>
<dbReference type="InterPro" id="IPR002190">
    <property type="entry name" value="MHD_dom"/>
</dbReference>
<dbReference type="GO" id="GO:0005634">
    <property type="term" value="C:nucleus"/>
    <property type="evidence" value="ECO:0007669"/>
    <property type="project" value="TreeGrafter"/>
</dbReference>
<dbReference type="Gene3D" id="1.10.10.1200">
    <property type="entry name" value="MAGE homology domain, winged helix WH1 motif"/>
    <property type="match status" value="1"/>
</dbReference>
<name>A0A1R1Y7Z9_9FUNG</name>
<gene>
    <name evidence="2" type="ORF">AYI69_g5138</name>
</gene>
<dbReference type="Proteomes" id="UP000187429">
    <property type="component" value="Unassembled WGS sequence"/>
</dbReference>
<evidence type="ECO:0000259" key="1">
    <source>
        <dbReference type="SMART" id="SM01373"/>
    </source>
</evidence>
<dbReference type="AlphaFoldDB" id="A0A1R1Y7Z9"/>
<protein>
    <recommendedName>
        <fullName evidence="1">MAGE domain-containing protein</fullName>
    </recommendedName>
</protein>
<dbReference type="PANTHER" id="PTHR11736:SF14">
    <property type="entry name" value="NSE3 HOMOLOG, SMC5-SMC6 COMPLEX COMPONENT"/>
    <property type="match status" value="1"/>
</dbReference>
<dbReference type="InterPro" id="IPR041899">
    <property type="entry name" value="MAGE_WH2"/>
</dbReference>
<dbReference type="InterPro" id="IPR037445">
    <property type="entry name" value="MAGE"/>
</dbReference>
<dbReference type="PANTHER" id="PTHR11736">
    <property type="entry name" value="MELANOMA-ASSOCIATED ANTIGEN MAGE ANTIGEN"/>
    <property type="match status" value="1"/>
</dbReference>